<keyword evidence="8" id="KW-1185">Reference proteome</keyword>
<keyword evidence="2" id="KW-0575">Peroxidase</keyword>
<keyword evidence="5" id="KW-0408">Iron</keyword>
<comment type="caution">
    <text evidence="7">The sequence shown here is derived from an EMBL/GenBank/DDBJ whole genome shotgun (WGS) entry which is preliminary data.</text>
</comment>
<keyword evidence="4" id="KW-0560">Oxidoreductase</keyword>
<organism evidence="7 8">
    <name type="scientific">Halorubrum alkaliphilum</name>
    <dbReference type="NCBI Taxonomy" id="261290"/>
    <lineage>
        <taxon>Archaea</taxon>
        <taxon>Methanobacteriati</taxon>
        <taxon>Methanobacteriota</taxon>
        <taxon>Stenosarchaea group</taxon>
        <taxon>Halobacteria</taxon>
        <taxon>Halobacteriales</taxon>
        <taxon>Haloferacaceae</taxon>
        <taxon>Halorubrum</taxon>
    </lineage>
</organism>
<dbReference type="RefSeq" id="WP_209484064.1">
    <property type="nucleotide sequence ID" value="NZ_JAGGKQ010000006.1"/>
</dbReference>
<dbReference type="GO" id="GO:0020037">
    <property type="term" value="F:heme binding"/>
    <property type="evidence" value="ECO:0007669"/>
    <property type="project" value="InterPro"/>
</dbReference>
<keyword evidence="3" id="KW-0479">Metal-binding</keyword>
<dbReference type="GO" id="GO:0046872">
    <property type="term" value="F:metal ion binding"/>
    <property type="evidence" value="ECO:0007669"/>
    <property type="project" value="UniProtKB-KW"/>
</dbReference>
<evidence type="ECO:0000256" key="2">
    <source>
        <dbReference type="ARBA" id="ARBA00022559"/>
    </source>
</evidence>
<evidence type="ECO:0000256" key="4">
    <source>
        <dbReference type="ARBA" id="ARBA00023002"/>
    </source>
</evidence>
<sequence>MNLPDPDSVPRREFCKAAVALGGTAGLSACLGVGDDRDNPGETAALSGVPAGDPESVPERQHAWNDVLERDESGNVVAPTHHVLRYCSVSDDLAAAIDDGDAGAVDDARERFADALSDIERGFEWSNEGLLFTVGYAPAYFERFDGRSEGPAGVDLPEPTALTSMEDPGFDTADVLVHLASDTPEAVLAAEEALFGGADAANGEPVTDVTDLFDPVDRRTGFLGPGLPREHRDAQGVPDDAPIPEEAPLFMGFKNGFAGSQATEDRVTITDGPFAGGTTEHVSKLQTQLNAWWNQENHHQRVAKLFSPTHAAEERVGEWGEKLGSNPAVADLPEDAIEFAREEGVVGHAQKAARARDEDGTPPLLRRDFPTTDGDHTGLHFLTLQESIADFVRVREAMTGSDLADESGVGSRLNNGILQYVFVRRRGNYLVPPRTHRSLPEPDP</sequence>
<dbReference type="AlphaFoldDB" id="A0A8T4GEK2"/>
<name>A0A8T4GEK2_9EURY</name>
<dbReference type="Pfam" id="PF24152">
    <property type="entry name" value="DUF7405"/>
    <property type="match status" value="1"/>
</dbReference>
<dbReference type="InterPro" id="IPR011008">
    <property type="entry name" value="Dimeric_a/b-barrel"/>
</dbReference>
<reference evidence="7" key="1">
    <citation type="submission" date="2021-03" db="EMBL/GenBank/DDBJ databases">
        <title>Genomic Encyclopedia of Type Strains, Phase IV (KMG-IV): sequencing the most valuable type-strain genomes for metagenomic binning, comparative biology and taxonomic classification.</title>
        <authorList>
            <person name="Goeker M."/>
        </authorList>
    </citation>
    <scope>NUCLEOTIDE SEQUENCE</scope>
    <source>
        <strain evidence="7">DSM 23564</strain>
    </source>
</reference>
<dbReference type="PROSITE" id="PS51318">
    <property type="entry name" value="TAT"/>
    <property type="match status" value="1"/>
</dbReference>
<evidence type="ECO:0000256" key="1">
    <source>
        <dbReference type="ARBA" id="ARBA00001970"/>
    </source>
</evidence>
<dbReference type="InterPro" id="IPR006311">
    <property type="entry name" value="TAT_signal"/>
</dbReference>
<dbReference type="InterPro" id="IPR055828">
    <property type="entry name" value="DUF7405"/>
</dbReference>
<dbReference type="Proteomes" id="UP000823588">
    <property type="component" value="Unassembled WGS sequence"/>
</dbReference>
<accession>A0A8T4GEK2</accession>
<dbReference type="SUPFAM" id="SSF54909">
    <property type="entry name" value="Dimeric alpha+beta barrel"/>
    <property type="match status" value="1"/>
</dbReference>
<evidence type="ECO:0000313" key="8">
    <source>
        <dbReference type="Proteomes" id="UP000823588"/>
    </source>
</evidence>
<dbReference type="PROSITE" id="PS51404">
    <property type="entry name" value="DYP_PEROXIDASE"/>
    <property type="match status" value="1"/>
</dbReference>
<feature type="region of interest" description="Disordered" evidence="6">
    <location>
        <begin position="33"/>
        <end position="57"/>
    </location>
</feature>
<dbReference type="EMBL" id="JAGGKQ010000006">
    <property type="protein sequence ID" value="MBP1922167.1"/>
    <property type="molecule type" value="Genomic_DNA"/>
</dbReference>
<evidence type="ECO:0000313" key="7">
    <source>
        <dbReference type="EMBL" id="MBP1922167.1"/>
    </source>
</evidence>
<evidence type="ECO:0000256" key="5">
    <source>
        <dbReference type="ARBA" id="ARBA00023004"/>
    </source>
</evidence>
<evidence type="ECO:0000256" key="6">
    <source>
        <dbReference type="SAM" id="MobiDB-lite"/>
    </source>
</evidence>
<proteinExistence type="predicted"/>
<gene>
    <name evidence="7" type="ORF">J2751_001173</name>
</gene>
<comment type="cofactor">
    <cofactor evidence="1">
        <name>heme b</name>
        <dbReference type="ChEBI" id="CHEBI:60344"/>
    </cofactor>
</comment>
<protein>
    <submittedName>
        <fullName evidence="7">Deferrochelatase/peroxidase EfeB</fullName>
    </submittedName>
</protein>
<evidence type="ECO:0000256" key="3">
    <source>
        <dbReference type="ARBA" id="ARBA00022723"/>
    </source>
</evidence>
<dbReference type="InterPro" id="IPR006314">
    <property type="entry name" value="Dyp_peroxidase"/>
</dbReference>
<dbReference type="OrthoDB" id="212084at2157"/>
<dbReference type="GO" id="GO:0004601">
    <property type="term" value="F:peroxidase activity"/>
    <property type="evidence" value="ECO:0007669"/>
    <property type="project" value="UniProtKB-KW"/>
</dbReference>